<dbReference type="InterPro" id="IPR004358">
    <property type="entry name" value="Sig_transdc_His_kin-like_C"/>
</dbReference>
<dbReference type="SUPFAM" id="SSF55874">
    <property type="entry name" value="ATPase domain of HSP90 chaperone/DNA topoisomerase II/histidine kinase"/>
    <property type="match status" value="1"/>
</dbReference>
<reference evidence="15 16" key="1">
    <citation type="submission" date="2018-03" db="EMBL/GenBank/DDBJ databases">
        <title>Comparative genomics illustrates the genes involved in a hyperalkaliphilic mechanisms of Serpentinomonas isolated from highly-alkaline calcium-rich serpentinized springs.</title>
        <authorList>
            <person name="Suzuki S."/>
            <person name="Ishii S."/>
            <person name="Walworth N."/>
            <person name="Bird L."/>
            <person name="Kuenen J.G."/>
            <person name="Nealson K.H."/>
        </authorList>
    </citation>
    <scope>NUCLEOTIDE SEQUENCE [LARGE SCALE GENOMIC DNA]</scope>
    <source>
        <strain evidence="15 16">P1</strain>
    </source>
</reference>
<dbReference type="FunFam" id="3.30.565.10:FF:000010">
    <property type="entry name" value="Sensor histidine kinase RcsC"/>
    <property type="match status" value="1"/>
</dbReference>
<evidence type="ECO:0000256" key="7">
    <source>
        <dbReference type="ARBA" id="ARBA00058004"/>
    </source>
</evidence>
<dbReference type="PRINTS" id="PR00344">
    <property type="entry name" value="BCTRLSENSOR"/>
</dbReference>
<dbReference type="OrthoDB" id="9810730at2"/>
<dbReference type="PANTHER" id="PTHR45339:SF1">
    <property type="entry name" value="HYBRID SIGNAL TRANSDUCTION HISTIDINE KINASE J"/>
    <property type="match status" value="1"/>
</dbReference>
<dbReference type="PROSITE" id="PS50113">
    <property type="entry name" value="PAC"/>
    <property type="match status" value="1"/>
</dbReference>
<evidence type="ECO:0000256" key="9">
    <source>
        <dbReference type="PROSITE-ProRule" id="PRU00169"/>
    </source>
</evidence>
<dbReference type="PANTHER" id="PTHR45339">
    <property type="entry name" value="HYBRID SIGNAL TRANSDUCTION HISTIDINE KINASE J"/>
    <property type="match status" value="1"/>
</dbReference>
<dbReference type="SMART" id="SM00448">
    <property type="entry name" value="REC"/>
    <property type="match status" value="1"/>
</dbReference>
<evidence type="ECO:0000256" key="10">
    <source>
        <dbReference type="SAM" id="Phobius"/>
    </source>
</evidence>
<dbReference type="NCBIfam" id="TIGR00229">
    <property type="entry name" value="sensory_box"/>
    <property type="match status" value="2"/>
</dbReference>
<evidence type="ECO:0000256" key="5">
    <source>
        <dbReference type="ARBA" id="ARBA00023012"/>
    </source>
</evidence>
<dbReference type="Proteomes" id="UP000238589">
    <property type="component" value="Unassembled WGS sequence"/>
</dbReference>
<keyword evidence="5" id="KW-0902">Two-component regulatory system</keyword>
<dbReference type="InterPro" id="IPR036097">
    <property type="entry name" value="HisK_dim/P_sf"/>
</dbReference>
<evidence type="ECO:0000259" key="12">
    <source>
        <dbReference type="PROSITE" id="PS50110"/>
    </source>
</evidence>
<dbReference type="Pfam" id="PF13426">
    <property type="entry name" value="PAS_9"/>
    <property type="match status" value="1"/>
</dbReference>
<keyword evidence="10" id="KW-0812">Transmembrane</keyword>
<dbReference type="SMART" id="SM00388">
    <property type="entry name" value="HisKA"/>
    <property type="match status" value="1"/>
</dbReference>
<dbReference type="PROSITE" id="PS50110">
    <property type="entry name" value="RESPONSE_REGULATORY"/>
    <property type="match status" value="1"/>
</dbReference>
<proteinExistence type="predicted"/>
<evidence type="ECO:0000259" key="11">
    <source>
        <dbReference type="PROSITE" id="PS50109"/>
    </source>
</evidence>
<feature type="transmembrane region" description="Helical" evidence="10">
    <location>
        <begin position="199"/>
        <end position="216"/>
    </location>
</feature>
<feature type="domain" description="PAS" evidence="13">
    <location>
        <begin position="434"/>
        <end position="505"/>
    </location>
</feature>
<keyword evidence="10" id="KW-1133">Transmembrane helix</keyword>
<dbReference type="Gene3D" id="3.40.50.2300">
    <property type="match status" value="1"/>
</dbReference>
<dbReference type="InterPro" id="IPR001789">
    <property type="entry name" value="Sig_transdc_resp-reg_receiver"/>
</dbReference>
<dbReference type="InterPro" id="IPR000014">
    <property type="entry name" value="PAS"/>
</dbReference>
<dbReference type="GO" id="GO:0000155">
    <property type="term" value="F:phosphorelay sensor kinase activity"/>
    <property type="evidence" value="ECO:0007669"/>
    <property type="project" value="InterPro"/>
</dbReference>
<organism evidence="15 16">
    <name type="scientific">Malikia granosa</name>
    <dbReference type="NCBI Taxonomy" id="263067"/>
    <lineage>
        <taxon>Bacteria</taxon>
        <taxon>Pseudomonadati</taxon>
        <taxon>Pseudomonadota</taxon>
        <taxon>Betaproteobacteria</taxon>
        <taxon>Burkholderiales</taxon>
        <taxon>Comamonadaceae</taxon>
        <taxon>Malikia</taxon>
    </lineage>
</organism>
<dbReference type="EC" id="2.7.13.3" evidence="2"/>
<dbReference type="Pfam" id="PF00512">
    <property type="entry name" value="HisKA"/>
    <property type="match status" value="1"/>
</dbReference>
<comment type="function">
    <text evidence="7">Member of the two-component regulatory system BvgS/BvgA. Phosphorylates BvgA via a four-step phosphorelay in response to environmental signals.</text>
</comment>
<feature type="domain" description="PAS" evidence="13">
    <location>
        <begin position="561"/>
        <end position="631"/>
    </location>
</feature>
<keyword evidence="6" id="KW-0843">Virulence</keyword>
<feature type="transmembrane region" description="Helical" evidence="10">
    <location>
        <begin position="132"/>
        <end position="156"/>
    </location>
</feature>
<evidence type="ECO:0000256" key="4">
    <source>
        <dbReference type="ARBA" id="ARBA00022729"/>
    </source>
</evidence>
<dbReference type="InterPro" id="IPR003594">
    <property type="entry name" value="HATPase_dom"/>
</dbReference>
<dbReference type="SMART" id="SM00387">
    <property type="entry name" value="HATPase_c"/>
    <property type="match status" value="1"/>
</dbReference>
<dbReference type="InterPro" id="IPR000700">
    <property type="entry name" value="PAS-assoc_C"/>
</dbReference>
<gene>
    <name evidence="15" type="ORF">C6P64_11200</name>
</gene>
<dbReference type="Pfam" id="PF00072">
    <property type="entry name" value="Response_reg"/>
    <property type="match status" value="1"/>
</dbReference>
<evidence type="ECO:0000313" key="15">
    <source>
        <dbReference type="EMBL" id="PRD65065.1"/>
    </source>
</evidence>
<comment type="caution">
    <text evidence="15">The sequence shown here is derived from an EMBL/GenBank/DDBJ whole genome shotgun (WGS) entry which is preliminary data.</text>
</comment>
<evidence type="ECO:0000256" key="3">
    <source>
        <dbReference type="ARBA" id="ARBA00022553"/>
    </source>
</evidence>
<dbReference type="EMBL" id="PVLQ01000037">
    <property type="protein sequence ID" value="PRD65065.1"/>
    <property type="molecule type" value="Genomic_DNA"/>
</dbReference>
<feature type="modified residue" description="4-aspartylphosphate" evidence="9">
    <location>
        <position position="998"/>
    </location>
</feature>
<dbReference type="Gene3D" id="1.10.287.130">
    <property type="match status" value="1"/>
</dbReference>
<evidence type="ECO:0000259" key="14">
    <source>
        <dbReference type="PROSITE" id="PS50113"/>
    </source>
</evidence>
<evidence type="ECO:0000259" key="13">
    <source>
        <dbReference type="PROSITE" id="PS50112"/>
    </source>
</evidence>
<dbReference type="CDD" id="cd00082">
    <property type="entry name" value="HisKA"/>
    <property type="match status" value="1"/>
</dbReference>
<dbReference type="SUPFAM" id="SSF52172">
    <property type="entry name" value="CheY-like"/>
    <property type="match status" value="1"/>
</dbReference>
<feature type="domain" description="PAC" evidence="14">
    <location>
        <begin position="508"/>
        <end position="560"/>
    </location>
</feature>
<feature type="domain" description="Histidine kinase" evidence="11">
    <location>
        <begin position="693"/>
        <end position="915"/>
    </location>
</feature>
<dbReference type="InterPro" id="IPR005467">
    <property type="entry name" value="His_kinase_dom"/>
</dbReference>
<dbReference type="InterPro" id="IPR003661">
    <property type="entry name" value="HisK_dim/P_dom"/>
</dbReference>
<dbReference type="CDD" id="cd17546">
    <property type="entry name" value="REC_hyHK_CKI1_RcsC-like"/>
    <property type="match status" value="1"/>
</dbReference>
<feature type="transmembrane region" description="Helical" evidence="10">
    <location>
        <begin position="93"/>
        <end position="112"/>
    </location>
</feature>
<dbReference type="SUPFAM" id="SSF47384">
    <property type="entry name" value="Homodimeric domain of signal transducing histidine kinase"/>
    <property type="match status" value="1"/>
</dbReference>
<dbReference type="Gene3D" id="3.30.450.20">
    <property type="entry name" value="PAS domain"/>
    <property type="match status" value="2"/>
</dbReference>
<dbReference type="SMART" id="SM00091">
    <property type="entry name" value="PAS"/>
    <property type="match status" value="3"/>
</dbReference>
<comment type="catalytic activity">
    <reaction evidence="1">
        <text>ATP + protein L-histidine = ADP + protein N-phospho-L-histidine.</text>
        <dbReference type="EC" id="2.7.13.3"/>
    </reaction>
</comment>
<feature type="transmembrane region" description="Helical" evidence="10">
    <location>
        <begin position="21"/>
        <end position="40"/>
    </location>
</feature>
<evidence type="ECO:0000256" key="1">
    <source>
        <dbReference type="ARBA" id="ARBA00000085"/>
    </source>
</evidence>
<evidence type="ECO:0000256" key="8">
    <source>
        <dbReference type="ARBA" id="ARBA00070152"/>
    </source>
</evidence>
<feature type="domain" description="Response regulatory" evidence="12">
    <location>
        <begin position="947"/>
        <end position="1065"/>
    </location>
</feature>
<dbReference type="AlphaFoldDB" id="A0A2S9K3W3"/>
<dbReference type="PROSITE" id="PS50112">
    <property type="entry name" value="PAS"/>
    <property type="match status" value="2"/>
</dbReference>
<protein>
    <recommendedName>
        <fullName evidence="8">Virulence sensor protein BvgS</fullName>
        <ecNumber evidence="2">2.7.13.3</ecNumber>
    </recommendedName>
</protein>
<dbReference type="CDD" id="cd16922">
    <property type="entry name" value="HATPase_EvgS-ArcB-TorS-like"/>
    <property type="match status" value="1"/>
</dbReference>
<keyword evidence="16" id="KW-1185">Reference proteome</keyword>
<name>A0A2S9K3W3_9BURK</name>
<evidence type="ECO:0000313" key="16">
    <source>
        <dbReference type="Proteomes" id="UP000238589"/>
    </source>
</evidence>
<dbReference type="Pfam" id="PF02518">
    <property type="entry name" value="HATPase_c"/>
    <property type="match status" value="1"/>
</dbReference>
<dbReference type="InterPro" id="IPR013656">
    <property type="entry name" value="PAS_4"/>
</dbReference>
<accession>A0A2S9K3W3</accession>
<keyword evidence="10" id="KW-0472">Membrane</keyword>
<evidence type="ECO:0000256" key="6">
    <source>
        <dbReference type="ARBA" id="ARBA00023026"/>
    </source>
</evidence>
<keyword evidence="4" id="KW-0732">Signal</keyword>
<dbReference type="InterPro" id="IPR035965">
    <property type="entry name" value="PAS-like_dom_sf"/>
</dbReference>
<dbReference type="InterPro" id="IPR011006">
    <property type="entry name" value="CheY-like_superfamily"/>
</dbReference>
<evidence type="ECO:0000256" key="2">
    <source>
        <dbReference type="ARBA" id="ARBA00012438"/>
    </source>
</evidence>
<sequence>MTISLSGLDEKPSAPTLSLPMALGTVGVLHALLVLSSRVLSLQPGNLATIWCASIATAVLMQARPRRDWPWLLAIAGLAQIMVDAAYGTRWELVWFLLPASLLEAALSAHFLGRCDKLPQALSSPLHYLRVLLVVGVLPVAAGTAVGSLLLSWYGFVPWHRLWLASFLGSLLGVAILLPLGLLWLHTGRLFISKSVRQACGDAAVLLLSLLVAGLSSRYMSYPYVYVISAAMLPIVVGGFRIAGWSILAHGWLIAVLQPAGWNVSDPSGHAAAQLSFFLPMLALAVEPMLLATLLRSNRLLDQENRNLLEAVTQQLVETLSLLESSPSAARVASLDEHRILFVNQRYRDTFQIAPGTEIDVDVKSFYVDPAQLDQVRQELQLHGVVNDRLIALHLPTRPDLPIVWAKANYVVIDFQGQKAELAWFYDVTGLHNALARVEDLYNNSPAGYLTLSPEGDILQLNDTQLRWLGYSRAEVEGRLKLPDLLAPDSIALFHRHFDPLEAGGQVEGVELDFVRKDGSILHAQLAALAVYDLQGRLLHRRTTVHDIGELKRLQQALERGKRDLEAVLDNIPIAITYIDTNLCIRFGNRTTCEWYGVTAGQLMGMHSRQLLGAERFEAVESRMQQALMGQRQNFERQVFSEAQQRPLHLFLNYIPDEQDGRVLGFYVVAADVTQVKEASEAASRAKSQFLSTMSHEIRTPINGVMGYLQLMSREPLGAKMRGYVSESISATRLLLRVLNDVLDFSKIEAGKLGIHPEPFDLLAMLEDLYGLMQAQLGTKLLKLQLDIDPGLPRFGVADDMRLRQVMLNLTDNAIKFTERGSVTLRVRCKPLPDDRFLLQVEVADSGIGIAPQHLAGMFQAFQQADGSITRRFGGSGLGLAISQRLLKLMGSEGLQVQSVEGQGSTFGFELALHRPSLEQQQALAAAMTLPGSSPGEQAIAPLQGKRLLLVEDNPTNIDVAASMLESLGAEVTIAINGRDALDVLQEQGPHFDLVFMDMQMPEMDGLEATRQIKAHPQWAQLPVVAMTANAMEQDRRACREAGMVDHLAKPLEMSALIQAVCQHALP</sequence>
<dbReference type="Pfam" id="PF08448">
    <property type="entry name" value="PAS_4"/>
    <property type="match status" value="1"/>
</dbReference>
<feature type="transmembrane region" description="Helical" evidence="10">
    <location>
        <begin position="222"/>
        <end position="240"/>
    </location>
</feature>
<dbReference type="SUPFAM" id="SSF55785">
    <property type="entry name" value="PYP-like sensor domain (PAS domain)"/>
    <property type="match status" value="2"/>
</dbReference>
<dbReference type="Gene3D" id="3.30.565.10">
    <property type="entry name" value="Histidine kinase-like ATPase, C-terminal domain"/>
    <property type="match status" value="1"/>
</dbReference>
<dbReference type="InterPro" id="IPR036890">
    <property type="entry name" value="HATPase_C_sf"/>
</dbReference>
<feature type="transmembrane region" description="Helical" evidence="10">
    <location>
        <begin position="162"/>
        <end position="187"/>
    </location>
</feature>
<dbReference type="CDD" id="cd00130">
    <property type="entry name" value="PAS"/>
    <property type="match status" value="1"/>
</dbReference>
<dbReference type="PROSITE" id="PS50109">
    <property type="entry name" value="HIS_KIN"/>
    <property type="match status" value="1"/>
</dbReference>
<keyword evidence="3 9" id="KW-0597">Phosphoprotein</keyword>